<keyword evidence="1 4" id="KW-0808">Transferase</keyword>
<dbReference type="RefSeq" id="WP_086952384.1">
    <property type="nucleotide sequence ID" value="NZ_FWFD01000015.1"/>
</dbReference>
<dbReference type="Gene3D" id="3.40.630.30">
    <property type="match status" value="1"/>
</dbReference>
<name>A0A1X6WT28_9ENTE</name>
<evidence type="ECO:0000256" key="1">
    <source>
        <dbReference type="ARBA" id="ARBA00022679"/>
    </source>
</evidence>
<keyword evidence="2" id="KW-0012">Acyltransferase</keyword>
<dbReference type="GO" id="GO:0016747">
    <property type="term" value="F:acyltransferase activity, transferring groups other than amino-acyl groups"/>
    <property type="evidence" value="ECO:0007669"/>
    <property type="project" value="InterPro"/>
</dbReference>
<accession>A0A1X6WT28</accession>
<reference evidence="5" key="1">
    <citation type="submission" date="2017-02" db="EMBL/GenBank/DDBJ databases">
        <authorList>
            <person name="Dridi B."/>
        </authorList>
    </citation>
    <scope>NUCLEOTIDE SEQUENCE [LARGE SCALE GENOMIC DNA]</scope>
    <source>
        <strain evidence="5">bH819</strain>
    </source>
</reference>
<dbReference type="EMBL" id="FWFD01000015">
    <property type="protein sequence ID" value="SLM86776.1"/>
    <property type="molecule type" value="Genomic_DNA"/>
</dbReference>
<dbReference type="PROSITE" id="PS51186">
    <property type="entry name" value="GNAT"/>
    <property type="match status" value="1"/>
</dbReference>
<gene>
    <name evidence="4" type="ORF">FM121_11815</name>
</gene>
<dbReference type="CDD" id="cd04301">
    <property type="entry name" value="NAT_SF"/>
    <property type="match status" value="1"/>
</dbReference>
<dbReference type="SUPFAM" id="SSF55729">
    <property type="entry name" value="Acyl-CoA N-acyltransferases (Nat)"/>
    <property type="match status" value="1"/>
</dbReference>
<feature type="domain" description="N-acetyltransferase" evidence="3">
    <location>
        <begin position="14"/>
        <end position="196"/>
    </location>
</feature>
<dbReference type="Pfam" id="PF00583">
    <property type="entry name" value="Acetyltransf_1"/>
    <property type="match status" value="1"/>
</dbReference>
<dbReference type="InterPro" id="IPR051556">
    <property type="entry name" value="N-term/lysine_N-AcTrnsfr"/>
</dbReference>
<proteinExistence type="predicted"/>
<sequence length="199" mass="23331">MDIKITFGNNQKAILIKSLVLESFKSKFSQSGFTNSEIISLSELFWKIPDKKESNCQYVVIQNKQLAGTMLLKRDNYPEESMKHYVLLFFKHNPFKIFKLLATLSVLEHQVKKNEIYIDYIVIDQHFRNLGIGSKLLNKAMTSIKEDQYLSLYVAKSNIGAIELYKKKGFKIVTTKNSYLRKIFLNEEGWHYMTWSPRN</sequence>
<evidence type="ECO:0000259" key="3">
    <source>
        <dbReference type="PROSITE" id="PS51186"/>
    </source>
</evidence>
<dbReference type="OrthoDB" id="5319888at2"/>
<dbReference type="AlphaFoldDB" id="A0A1X6WT28"/>
<dbReference type="InterPro" id="IPR016181">
    <property type="entry name" value="Acyl_CoA_acyltransferase"/>
</dbReference>
<dbReference type="InterPro" id="IPR000182">
    <property type="entry name" value="GNAT_dom"/>
</dbReference>
<evidence type="ECO:0000313" key="5">
    <source>
        <dbReference type="Proteomes" id="UP000195918"/>
    </source>
</evidence>
<organism evidence="4 5">
    <name type="scientific">Vagococcus fluvialis bH819</name>
    <dbReference type="NCBI Taxonomy" id="1255619"/>
    <lineage>
        <taxon>Bacteria</taxon>
        <taxon>Bacillati</taxon>
        <taxon>Bacillota</taxon>
        <taxon>Bacilli</taxon>
        <taxon>Lactobacillales</taxon>
        <taxon>Enterococcaceae</taxon>
        <taxon>Vagococcus</taxon>
    </lineage>
</organism>
<dbReference type="Proteomes" id="UP000195918">
    <property type="component" value="Unassembled WGS sequence"/>
</dbReference>
<dbReference type="PANTHER" id="PTHR42919:SF8">
    <property type="entry name" value="N-ALPHA-ACETYLTRANSFERASE 50"/>
    <property type="match status" value="1"/>
</dbReference>
<protein>
    <submittedName>
        <fullName evidence="4">Acetyltransferase, GNAT family</fullName>
    </submittedName>
</protein>
<evidence type="ECO:0000256" key="2">
    <source>
        <dbReference type="ARBA" id="ARBA00023315"/>
    </source>
</evidence>
<keyword evidence="5" id="KW-1185">Reference proteome</keyword>
<dbReference type="PANTHER" id="PTHR42919">
    <property type="entry name" value="N-ALPHA-ACETYLTRANSFERASE"/>
    <property type="match status" value="1"/>
</dbReference>
<evidence type="ECO:0000313" key="4">
    <source>
        <dbReference type="EMBL" id="SLM86776.1"/>
    </source>
</evidence>